<evidence type="ECO:0000256" key="2">
    <source>
        <dbReference type="ARBA" id="ARBA00023125"/>
    </source>
</evidence>
<dbReference type="SUPFAM" id="SSF46785">
    <property type="entry name" value="Winged helix' DNA-binding domain"/>
    <property type="match status" value="1"/>
</dbReference>
<dbReference type="SMART" id="SM00418">
    <property type="entry name" value="HTH_ARSR"/>
    <property type="match status" value="1"/>
</dbReference>
<reference evidence="6" key="1">
    <citation type="submission" date="2023-12" db="EMBL/GenBank/DDBJ databases">
        <title>Novel isolates from deep terrestrial aquifers shed light on the physiology and ecology of the class Limnochordia.</title>
        <authorList>
            <person name="Karnachuk O.V."/>
            <person name="Lukina A.P."/>
            <person name="Avakyan M.R."/>
            <person name="Kadnikov V."/>
            <person name="Begmatov S."/>
            <person name="Beletsky A.V."/>
            <person name="Mardanov A.V."/>
            <person name="Ravin N.V."/>
        </authorList>
    </citation>
    <scope>NUCLEOTIDE SEQUENCE [LARGE SCALE GENOMIC DNA]</scope>
    <source>
        <strain evidence="6">LN</strain>
    </source>
</reference>
<keyword evidence="2" id="KW-0238">DNA-binding</keyword>
<evidence type="ECO:0000313" key="6">
    <source>
        <dbReference type="Proteomes" id="UP001333102"/>
    </source>
</evidence>
<accession>A0ABZ1BUS6</accession>
<dbReference type="PANTHER" id="PTHR43132">
    <property type="entry name" value="ARSENICAL RESISTANCE OPERON REPRESSOR ARSR-RELATED"/>
    <property type="match status" value="1"/>
</dbReference>
<dbReference type="InterPro" id="IPR001845">
    <property type="entry name" value="HTH_ArsR_DNA-bd_dom"/>
</dbReference>
<keyword evidence="1" id="KW-0805">Transcription regulation</keyword>
<protein>
    <submittedName>
        <fullName evidence="5">Metalloregulator ArsR/SmtB family transcription factor</fullName>
    </submittedName>
</protein>
<dbReference type="Pfam" id="PF01022">
    <property type="entry name" value="HTH_5"/>
    <property type="match status" value="1"/>
</dbReference>
<feature type="domain" description="HTH arsR-type" evidence="4">
    <location>
        <begin position="20"/>
        <end position="114"/>
    </location>
</feature>
<organism evidence="5 6">
    <name type="scientific">Geochorda subterranea</name>
    <dbReference type="NCBI Taxonomy" id="3109564"/>
    <lineage>
        <taxon>Bacteria</taxon>
        <taxon>Bacillati</taxon>
        <taxon>Bacillota</taxon>
        <taxon>Limnochordia</taxon>
        <taxon>Limnochordales</taxon>
        <taxon>Geochordaceae</taxon>
        <taxon>Geochorda</taxon>
    </lineage>
</organism>
<dbReference type="InterPro" id="IPR051011">
    <property type="entry name" value="Metal_resp_trans_reg"/>
</dbReference>
<dbReference type="PROSITE" id="PS50987">
    <property type="entry name" value="HTH_ARSR_2"/>
    <property type="match status" value="1"/>
</dbReference>
<dbReference type="InterPro" id="IPR036388">
    <property type="entry name" value="WH-like_DNA-bd_sf"/>
</dbReference>
<dbReference type="EMBL" id="CP141614">
    <property type="protein sequence ID" value="WRP15913.1"/>
    <property type="molecule type" value="Genomic_DNA"/>
</dbReference>
<keyword evidence="3" id="KW-0804">Transcription</keyword>
<evidence type="ECO:0000256" key="1">
    <source>
        <dbReference type="ARBA" id="ARBA00023015"/>
    </source>
</evidence>
<evidence type="ECO:0000256" key="3">
    <source>
        <dbReference type="ARBA" id="ARBA00023163"/>
    </source>
</evidence>
<dbReference type="CDD" id="cd00090">
    <property type="entry name" value="HTH_ARSR"/>
    <property type="match status" value="1"/>
</dbReference>
<dbReference type="PANTHER" id="PTHR43132:SF6">
    <property type="entry name" value="HTH-TYPE TRANSCRIPTIONAL REPRESSOR CZRA"/>
    <property type="match status" value="1"/>
</dbReference>
<evidence type="ECO:0000313" key="5">
    <source>
        <dbReference type="EMBL" id="WRP15913.1"/>
    </source>
</evidence>
<sequence length="119" mass="13661">MITMLATQAIRHGRRELTPVDVETATRAVELFKVLADPTRLRILSMLADGEQCVHRIAETMRMSQPAVSHHLRKLRVSRVVTCRREGRHVYYRLDDEHVHALLRQALEHVRHGWPGGAA</sequence>
<dbReference type="Gene3D" id="1.10.10.10">
    <property type="entry name" value="Winged helix-like DNA-binding domain superfamily/Winged helix DNA-binding domain"/>
    <property type="match status" value="1"/>
</dbReference>
<gene>
    <name evidence="5" type="ORF">VLY81_03285</name>
</gene>
<keyword evidence="6" id="KW-1185">Reference proteome</keyword>
<dbReference type="InterPro" id="IPR011991">
    <property type="entry name" value="ArsR-like_HTH"/>
</dbReference>
<dbReference type="RefSeq" id="WP_324670325.1">
    <property type="nucleotide sequence ID" value="NZ_CP141614.1"/>
</dbReference>
<evidence type="ECO:0000259" key="4">
    <source>
        <dbReference type="PROSITE" id="PS50987"/>
    </source>
</evidence>
<dbReference type="NCBIfam" id="NF033788">
    <property type="entry name" value="HTH_metalloreg"/>
    <property type="match status" value="1"/>
</dbReference>
<dbReference type="Proteomes" id="UP001333102">
    <property type="component" value="Chromosome"/>
</dbReference>
<dbReference type="PRINTS" id="PR00778">
    <property type="entry name" value="HTHARSR"/>
</dbReference>
<name>A0ABZ1BUS6_9FIRM</name>
<dbReference type="InterPro" id="IPR036390">
    <property type="entry name" value="WH_DNA-bd_sf"/>
</dbReference>
<proteinExistence type="predicted"/>